<evidence type="ECO:0000313" key="1">
    <source>
        <dbReference type="EMBL" id="WVZ92050.1"/>
    </source>
</evidence>
<sequence length="163" mass="17713">MVERWCTAAKYASLEVGCGGAPAAAAENSGSVERRRNPTPSRLSTAAAAAEADDMARGSAARQGGLVGLDSWTVTSIWPIRAHSSRVCAEFEYKRSFTVTPPPSSRPHRRSSHELPIFEARRDGQMAVPLLTQKIVKKRVKQVKRPQLGCYKCLKVVAPAILI</sequence>
<name>A0AAQ3XBD0_PASNO</name>
<protein>
    <submittedName>
        <fullName evidence="1">Uncharacterized protein</fullName>
    </submittedName>
</protein>
<dbReference type="EMBL" id="CP144753">
    <property type="protein sequence ID" value="WVZ92050.1"/>
    <property type="molecule type" value="Genomic_DNA"/>
</dbReference>
<evidence type="ECO:0000313" key="2">
    <source>
        <dbReference type="Proteomes" id="UP001341281"/>
    </source>
</evidence>
<reference evidence="1 2" key="1">
    <citation type="submission" date="2024-02" db="EMBL/GenBank/DDBJ databases">
        <title>High-quality chromosome-scale genome assembly of Pensacola bahiagrass (Paspalum notatum Flugge var. saurae).</title>
        <authorList>
            <person name="Vega J.M."/>
            <person name="Podio M."/>
            <person name="Orjuela J."/>
            <person name="Siena L.A."/>
            <person name="Pessino S.C."/>
            <person name="Combes M.C."/>
            <person name="Mariac C."/>
            <person name="Albertini E."/>
            <person name="Pupilli F."/>
            <person name="Ortiz J.P.A."/>
            <person name="Leblanc O."/>
        </authorList>
    </citation>
    <scope>NUCLEOTIDE SEQUENCE [LARGE SCALE GENOMIC DNA]</scope>
    <source>
        <strain evidence="1">R1</strain>
        <tissue evidence="1">Leaf</tissue>
    </source>
</reference>
<proteinExistence type="predicted"/>
<organism evidence="1 2">
    <name type="scientific">Paspalum notatum var. saurae</name>
    <dbReference type="NCBI Taxonomy" id="547442"/>
    <lineage>
        <taxon>Eukaryota</taxon>
        <taxon>Viridiplantae</taxon>
        <taxon>Streptophyta</taxon>
        <taxon>Embryophyta</taxon>
        <taxon>Tracheophyta</taxon>
        <taxon>Spermatophyta</taxon>
        <taxon>Magnoliopsida</taxon>
        <taxon>Liliopsida</taxon>
        <taxon>Poales</taxon>
        <taxon>Poaceae</taxon>
        <taxon>PACMAD clade</taxon>
        <taxon>Panicoideae</taxon>
        <taxon>Andropogonodae</taxon>
        <taxon>Paspaleae</taxon>
        <taxon>Paspalinae</taxon>
        <taxon>Paspalum</taxon>
    </lineage>
</organism>
<accession>A0AAQ3XBD0</accession>
<dbReference type="AlphaFoldDB" id="A0AAQ3XBD0"/>
<dbReference type="Proteomes" id="UP001341281">
    <property type="component" value="Chromosome 09"/>
</dbReference>
<keyword evidence="2" id="KW-1185">Reference proteome</keyword>
<gene>
    <name evidence="1" type="ORF">U9M48_038146</name>
</gene>